<evidence type="ECO:0000256" key="17">
    <source>
        <dbReference type="ARBA" id="ARBA00048659"/>
    </source>
</evidence>
<proteinExistence type="predicted"/>
<dbReference type="GO" id="GO:1990604">
    <property type="term" value="C:IRE1-TRAF2-ASK1 complex"/>
    <property type="evidence" value="ECO:0007669"/>
    <property type="project" value="TreeGrafter"/>
</dbReference>
<dbReference type="PROSITE" id="PS50011">
    <property type="entry name" value="PROTEIN_KINASE_DOM"/>
    <property type="match status" value="1"/>
</dbReference>
<dbReference type="EC" id="2.7.11.1" evidence="3"/>
<keyword evidence="13" id="KW-0460">Magnesium</keyword>
<dbReference type="Gene3D" id="3.30.200.20">
    <property type="entry name" value="Phosphorylase Kinase, domain 1"/>
    <property type="match status" value="1"/>
</dbReference>
<dbReference type="InterPro" id="IPR008271">
    <property type="entry name" value="Ser/Thr_kinase_AS"/>
</dbReference>
<evidence type="ECO:0000256" key="1">
    <source>
        <dbReference type="ARBA" id="ARBA00001946"/>
    </source>
</evidence>
<comment type="subcellular location">
    <subcellularLocation>
        <location evidence="2">Membrane</location>
        <topology evidence="2">Single-pass type I membrane protein</topology>
    </subcellularLocation>
</comment>
<evidence type="ECO:0000256" key="12">
    <source>
        <dbReference type="ARBA" id="ARBA00022840"/>
    </source>
</evidence>
<dbReference type="OrthoDB" id="63989at2759"/>
<feature type="domain" description="Protein kinase" evidence="21">
    <location>
        <begin position="632"/>
        <end position="926"/>
    </location>
</feature>
<feature type="signal peptide" evidence="20">
    <location>
        <begin position="1"/>
        <end position="26"/>
    </location>
</feature>
<accession>A0A8H7S2A5</accession>
<dbReference type="SMART" id="SM00220">
    <property type="entry name" value="S_TKc"/>
    <property type="match status" value="1"/>
</dbReference>
<dbReference type="EMBL" id="JAEPRB010000149">
    <property type="protein sequence ID" value="KAG2220186.1"/>
    <property type="molecule type" value="Genomic_DNA"/>
</dbReference>
<evidence type="ECO:0000256" key="13">
    <source>
        <dbReference type="ARBA" id="ARBA00022842"/>
    </source>
</evidence>
<evidence type="ECO:0000256" key="4">
    <source>
        <dbReference type="ARBA" id="ARBA00022527"/>
    </source>
</evidence>
<dbReference type="GO" id="GO:0005524">
    <property type="term" value="F:ATP binding"/>
    <property type="evidence" value="ECO:0007669"/>
    <property type="project" value="UniProtKB-KW"/>
</dbReference>
<keyword evidence="7" id="KW-0479">Metal-binding</keyword>
<dbReference type="GO" id="GO:0016787">
    <property type="term" value="F:hydrolase activity"/>
    <property type="evidence" value="ECO:0007669"/>
    <property type="project" value="UniProtKB-KW"/>
</dbReference>
<keyword evidence="11" id="KW-0378">Hydrolase</keyword>
<dbReference type="CDD" id="cd13982">
    <property type="entry name" value="STKc_IRE1"/>
    <property type="match status" value="1"/>
</dbReference>
<evidence type="ECO:0000256" key="7">
    <source>
        <dbReference type="ARBA" id="ARBA00022723"/>
    </source>
</evidence>
<dbReference type="AlphaFoldDB" id="A0A8H7S2A5"/>
<comment type="caution">
    <text evidence="23">The sequence shown here is derived from an EMBL/GenBank/DDBJ whole genome shotgun (WGS) entry which is preliminary data.</text>
</comment>
<comment type="catalytic activity">
    <reaction evidence="17">
        <text>L-threonyl-[protein] + ATP = O-phospho-L-threonyl-[protein] + ADP + H(+)</text>
        <dbReference type="Rhea" id="RHEA:46608"/>
        <dbReference type="Rhea" id="RHEA-COMP:11060"/>
        <dbReference type="Rhea" id="RHEA-COMP:11605"/>
        <dbReference type="ChEBI" id="CHEBI:15378"/>
        <dbReference type="ChEBI" id="CHEBI:30013"/>
        <dbReference type="ChEBI" id="CHEBI:30616"/>
        <dbReference type="ChEBI" id="CHEBI:61977"/>
        <dbReference type="ChEBI" id="CHEBI:456216"/>
        <dbReference type="EC" id="2.7.11.1"/>
    </reaction>
    <physiologicalReaction direction="left-to-right" evidence="17">
        <dbReference type="Rhea" id="RHEA:46609"/>
    </physiologicalReaction>
</comment>
<dbReference type="PROSITE" id="PS00108">
    <property type="entry name" value="PROTEIN_KINASE_ST"/>
    <property type="match status" value="1"/>
</dbReference>
<evidence type="ECO:0000259" key="21">
    <source>
        <dbReference type="PROSITE" id="PS50011"/>
    </source>
</evidence>
<evidence type="ECO:0000256" key="3">
    <source>
        <dbReference type="ARBA" id="ARBA00012513"/>
    </source>
</evidence>
<evidence type="ECO:0000256" key="8">
    <source>
        <dbReference type="ARBA" id="ARBA00022729"/>
    </source>
</evidence>
<feature type="region of interest" description="Disordered" evidence="19">
    <location>
        <begin position="102"/>
        <end position="123"/>
    </location>
</feature>
<evidence type="ECO:0000256" key="10">
    <source>
        <dbReference type="ARBA" id="ARBA00022777"/>
    </source>
</evidence>
<dbReference type="GO" id="GO:0051082">
    <property type="term" value="F:unfolded protein binding"/>
    <property type="evidence" value="ECO:0007669"/>
    <property type="project" value="TreeGrafter"/>
</dbReference>
<evidence type="ECO:0000256" key="5">
    <source>
        <dbReference type="ARBA" id="ARBA00022679"/>
    </source>
</evidence>
<dbReference type="Gene3D" id="1.10.510.10">
    <property type="entry name" value="Transferase(Phosphotransferase) domain 1"/>
    <property type="match status" value="1"/>
</dbReference>
<dbReference type="FunFam" id="3.30.200.20:FF:000077">
    <property type="entry name" value="Putative Serine/threonine-protein kinase/endoribonuclease IRE1"/>
    <property type="match status" value="1"/>
</dbReference>
<keyword evidence="16" id="KW-0325">Glycoprotein</keyword>
<dbReference type="GO" id="GO:0004521">
    <property type="term" value="F:RNA endonuclease activity"/>
    <property type="evidence" value="ECO:0007669"/>
    <property type="project" value="InterPro"/>
</dbReference>
<dbReference type="GO" id="GO:0046872">
    <property type="term" value="F:metal ion binding"/>
    <property type="evidence" value="ECO:0007669"/>
    <property type="project" value="UniProtKB-KW"/>
</dbReference>
<keyword evidence="9" id="KW-0547">Nucleotide-binding</keyword>
<feature type="domain" description="KEN" evidence="22">
    <location>
        <begin position="929"/>
        <end position="1060"/>
    </location>
</feature>
<evidence type="ECO:0000313" key="24">
    <source>
        <dbReference type="Proteomes" id="UP000646827"/>
    </source>
</evidence>
<dbReference type="InterPro" id="IPR011009">
    <property type="entry name" value="Kinase-like_dom_sf"/>
</dbReference>
<dbReference type="GO" id="GO:0004674">
    <property type="term" value="F:protein serine/threonine kinase activity"/>
    <property type="evidence" value="ECO:0007669"/>
    <property type="project" value="UniProtKB-KW"/>
</dbReference>
<keyword evidence="4" id="KW-0723">Serine/threonine-protein kinase</keyword>
<dbReference type="Proteomes" id="UP000646827">
    <property type="component" value="Unassembled WGS sequence"/>
</dbReference>
<evidence type="ECO:0000256" key="14">
    <source>
        <dbReference type="ARBA" id="ARBA00022989"/>
    </source>
</evidence>
<protein>
    <recommendedName>
        <fullName evidence="3">non-specific serine/threonine protein kinase</fullName>
        <ecNumber evidence="3">2.7.11.1</ecNumber>
    </recommendedName>
</protein>
<evidence type="ECO:0000313" key="23">
    <source>
        <dbReference type="EMBL" id="KAG2220186.1"/>
    </source>
</evidence>
<organism evidence="23 24">
    <name type="scientific">Circinella minor</name>
    <dbReference type="NCBI Taxonomy" id="1195481"/>
    <lineage>
        <taxon>Eukaryota</taxon>
        <taxon>Fungi</taxon>
        <taxon>Fungi incertae sedis</taxon>
        <taxon>Mucoromycota</taxon>
        <taxon>Mucoromycotina</taxon>
        <taxon>Mucoromycetes</taxon>
        <taxon>Mucorales</taxon>
        <taxon>Lichtheimiaceae</taxon>
        <taxon>Circinella</taxon>
    </lineage>
</organism>
<keyword evidence="24" id="KW-1185">Reference proteome</keyword>
<dbReference type="Pfam" id="PF00069">
    <property type="entry name" value="Pkinase"/>
    <property type="match status" value="1"/>
</dbReference>
<dbReference type="Gene3D" id="2.130.10.10">
    <property type="entry name" value="YVTN repeat-like/Quinoprotein amine dehydrogenase"/>
    <property type="match status" value="1"/>
</dbReference>
<reference evidence="23 24" key="1">
    <citation type="submission" date="2020-12" db="EMBL/GenBank/DDBJ databases">
        <title>Metabolic potential, ecology and presence of endohyphal bacteria is reflected in genomic diversity of Mucoromycotina.</title>
        <authorList>
            <person name="Muszewska A."/>
            <person name="Okrasinska A."/>
            <person name="Steczkiewicz K."/>
            <person name="Drgas O."/>
            <person name="Orlowska M."/>
            <person name="Perlinska-Lenart U."/>
            <person name="Aleksandrzak-Piekarczyk T."/>
            <person name="Szatraj K."/>
            <person name="Zielenkiewicz U."/>
            <person name="Pilsyk S."/>
            <person name="Malc E."/>
            <person name="Mieczkowski P."/>
            <person name="Kruszewska J.S."/>
            <person name="Biernat P."/>
            <person name="Pawlowska J."/>
        </authorList>
    </citation>
    <scope>NUCLEOTIDE SEQUENCE [LARGE SCALE GENOMIC DNA]</scope>
    <source>
        <strain evidence="23 24">CBS 142.35</strain>
    </source>
</reference>
<keyword evidence="5" id="KW-0808">Transferase</keyword>
<dbReference type="PANTHER" id="PTHR13954:SF6">
    <property type="entry name" value="NON-SPECIFIC SERINE_THREONINE PROTEIN KINASE"/>
    <property type="match status" value="1"/>
</dbReference>
<evidence type="ECO:0000259" key="22">
    <source>
        <dbReference type="PROSITE" id="PS51392"/>
    </source>
</evidence>
<dbReference type="SUPFAM" id="SSF50998">
    <property type="entry name" value="Quinoprotein alcohol dehydrogenase-like"/>
    <property type="match status" value="1"/>
</dbReference>
<feature type="compositionally biased region" description="Polar residues" evidence="19">
    <location>
        <begin position="102"/>
        <end position="121"/>
    </location>
</feature>
<dbReference type="FunFam" id="1.10.510.10:FF:000572">
    <property type="entry name" value="Serine/threonine-protein kinase/endoribonuclease IRE1"/>
    <property type="match status" value="1"/>
</dbReference>
<dbReference type="SMART" id="SM00564">
    <property type="entry name" value="PQQ"/>
    <property type="match status" value="2"/>
</dbReference>
<dbReference type="Pfam" id="PF06479">
    <property type="entry name" value="Ribonuc_2-5A"/>
    <property type="match status" value="1"/>
</dbReference>
<dbReference type="SUPFAM" id="SSF56112">
    <property type="entry name" value="Protein kinase-like (PK-like)"/>
    <property type="match status" value="1"/>
</dbReference>
<dbReference type="GO" id="GO:0070059">
    <property type="term" value="P:intrinsic apoptotic signaling pathway in response to endoplasmic reticulum stress"/>
    <property type="evidence" value="ECO:0007669"/>
    <property type="project" value="TreeGrafter"/>
</dbReference>
<name>A0A8H7S2A5_9FUNG</name>
<keyword evidence="14" id="KW-1133">Transmembrane helix</keyword>
<dbReference type="InterPro" id="IPR045133">
    <property type="entry name" value="IRE1/2-like"/>
</dbReference>
<evidence type="ECO:0000256" key="9">
    <source>
        <dbReference type="ARBA" id="ARBA00022741"/>
    </source>
</evidence>
<dbReference type="InterPro" id="IPR015943">
    <property type="entry name" value="WD40/YVTN_repeat-like_dom_sf"/>
</dbReference>
<feature type="chain" id="PRO_5034585198" description="non-specific serine/threonine protein kinase" evidence="20">
    <location>
        <begin position="27"/>
        <end position="1060"/>
    </location>
</feature>
<keyword evidence="8 20" id="KW-0732">Signal</keyword>
<dbReference type="PROSITE" id="PS51392">
    <property type="entry name" value="KEN"/>
    <property type="match status" value="1"/>
</dbReference>
<comment type="catalytic activity">
    <reaction evidence="18">
        <text>L-seryl-[protein] + ATP = O-phospho-L-seryl-[protein] + ADP + H(+)</text>
        <dbReference type="Rhea" id="RHEA:17989"/>
        <dbReference type="Rhea" id="RHEA-COMP:9863"/>
        <dbReference type="Rhea" id="RHEA-COMP:11604"/>
        <dbReference type="ChEBI" id="CHEBI:15378"/>
        <dbReference type="ChEBI" id="CHEBI:29999"/>
        <dbReference type="ChEBI" id="CHEBI:30616"/>
        <dbReference type="ChEBI" id="CHEBI:83421"/>
        <dbReference type="ChEBI" id="CHEBI:456216"/>
        <dbReference type="EC" id="2.7.11.1"/>
    </reaction>
    <physiologicalReaction direction="left-to-right" evidence="18">
        <dbReference type="Rhea" id="RHEA:17990"/>
    </physiologicalReaction>
</comment>
<dbReference type="Gene3D" id="1.20.1440.180">
    <property type="entry name" value="KEN domain"/>
    <property type="match status" value="1"/>
</dbReference>
<sequence>MRTKRRWLLQTFITLILFVTLSFGNGAFNNNEAAISFPEQQPHHLGRYTSHALQRRQPPPDSEDNLMITDMVLISLLDGSIRNVDRLKGSVYWTLPATGSSSLIQSTSHGQKPTPENNWDNINELEDQPDQFLADSEEPEDTKQMHYIVEPQNGGILYLCSDGAMEKLPFTIRELVYQSPLRTRNGTTYVGSKTTVMLAINPRSGEILQRLELDQKQDAYYMATQKKLPPHTIYLGRDEYQVVIFDNDNQKWWKIEYNEYVPNKLDMDVPATNPASDIYIAPDANGAISAIDVSQGTFMWFQDLPSPVVSVFDVYLRRDNTIALSRQTPPRSLYKGTVGEMLNIMQRQNGQLNVYVGMHKGSLYALGMDNYPMARVSRVAPIVTGRKPDDTRLLLDGRSTPPPPSPSGNIAGYFDEQFYEVDGGGACRPDDDRLGCHIGLNPLRVRTGRISPHDGAYNPVKELPPSDAKSSYPTATYDEIMRDQGVGRFWKTYVLLIITAMYLNRHRLLRLCERYIWPRLLDIKRKYLDTHVVKSPVRSSKKTSSANNTKKLPVVQSKSVQVLRLQSQQPQPQPQKLMTAITMSSPPPSPSVPVMPTPSSDANGSLIRGSAALGVKGMDLENFQQTRSQVLKLSDTVLGYGSHGTVVYKGEFDGRAVAVKRLLMDFYDVAFQEVKLLQESDDHPNVIRYFYKEESDRFLHIALELCYGSLHDFMDRSLTVPEMKLFDQMDPGEILKQIMNGIQHLHSLKIVHRDIKPQNILLAPNKHQKDKSLRILLSDFGLCKKLEGEQSSFHYTTISPAGTAGWRAPELLAGALAEASDSNTSSNGTGIAGAGAPTIRSSSKATRAIDIFSAGCVFYYVLSGGDHPFGDRFSRESNILKGDHSLVKLESMGEDGVEAIDLIERMISNESRTRPTADRVLTHPFFWTADKRLSFLQDASDRFEIERRDPPSPVLQRLENNVETIIGHDWYRKIDRVVVNDLRKFRKYDGKRIRDLLRVLRNKKHHWQDLPEPVKLIMGEPPNNYLYYFTARFPHLFLHIYYVVANDNTLRNEASLRQYF</sequence>
<evidence type="ECO:0000256" key="2">
    <source>
        <dbReference type="ARBA" id="ARBA00004479"/>
    </source>
</evidence>
<dbReference type="PANTHER" id="PTHR13954">
    <property type="entry name" value="IRE1-RELATED"/>
    <property type="match status" value="1"/>
</dbReference>
<dbReference type="InterPro" id="IPR010513">
    <property type="entry name" value="KEN_dom"/>
</dbReference>
<dbReference type="InterPro" id="IPR011047">
    <property type="entry name" value="Quinoprotein_ADH-like_sf"/>
</dbReference>
<comment type="cofactor">
    <cofactor evidence="1">
        <name>Mg(2+)</name>
        <dbReference type="ChEBI" id="CHEBI:18420"/>
    </cofactor>
</comment>
<evidence type="ECO:0000256" key="6">
    <source>
        <dbReference type="ARBA" id="ARBA00022692"/>
    </source>
</evidence>
<gene>
    <name evidence="23" type="ORF">INT45_005359</name>
</gene>
<dbReference type="InterPro" id="IPR038357">
    <property type="entry name" value="KEN_sf"/>
</dbReference>
<dbReference type="GO" id="GO:0006397">
    <property type="term" value="P:mRNA processing"/>
    <property type="evidence" value="ECO:0007669"/>
    <property type="project" value="InterPro"/>
</dbReference>
<feature type="region of interest" description="Disordered" evidence="19">
    <location>
        <begin position="388"/>
        <end position="408"/>
    </location>
</feature>
<dbReference type="SMART" id="SM00580">
    <property type="entry name" value="PUG"/>
    <property type="match status" value="1"/>
</dbReference>
<keyword evidence="6" id="KW-0812">Transmembrane</keyword>
<evidence type="ECO:0000256" key="16">
    <source>
        <dbReference type="ARBA" id="ARBA00023180"/>
    </source>
</evidence>
<dbReference type="CDD" id="cd10422">
    <property type="entry name" value="RNase_Ire1"/>
    <property type="match status" value="1"/>
</dbReference>
<dbReference type="InterPro" id="IPR018391">
    <property type="entry name" value="PQQ_b-propeller_rpt"/>
</dbReference>
<keyword evidence="15" id="KW-0472">Membrane</keyword>
<dbReference type="GO" id="GO:0036498">
    <property type="term" value="P:IRE1-mediated unfolded protein response"/>
    <property type="evidence" value="ECO:0007669"/>
    <property type="project" value="TreeGrafter"/>
</dbReference>
<keyword evidence="12" id="KW-0067">ATP-binding</keyword>
<evidence type="ECO:0000256" key="20">
    <source>
        <dbReference type="SAM" id="SignalP"/>
    </source>
</evidence>
<evidence type="ECO:0000256" key="18">
    <source>
        <dbReference type="ARBA" id="ARBA00048977"/>
    </source>
</evidence>
<evidence type="ECO:0000256" key="11">
    <source>
        <dbReference type="ARBA" id="ARBA00022801"/>
    </source>
</evidence>
<evidence type="ECO:0000256" key="15">
    <source>
        <dbReference type="ARBA" id="ARBA00023136"/>
    </source>
</evidence>
<dbReference type="InterPro" id="IPR000719">
    <property type="entry name" value="Prot_kinase_dom"/>
</dbReference>
<evidence type="ECO:0000256" key="19">
    <source>
        <dbReference type="SAM" id="MobiDB-lite"/>
    </source>
</evidence>
<keyword evidence="10" id="KW-0418">Kinase</keyword>